<gene>
    <name evidence="1" type="ORF">MUN89_15510</name>
</gene>
<accession>A0ABY4EGY1</accession>
<evidence type="ECO:0000313" key="1">
    <source>
        <dbReference type="EMBL" id="UOQ43317.1"/>
    </source>
</evidence>
<keyword evidence="2" id="KW-1185">Reference proteome</keyword>
<organism evidence="1 2">
    <name type="scientific">Halobacillus salinarum</name>
    <dbReference type="NCBI Taxonomy" id="2932257"/>
    <lineage>
        <taxon>Bacteria</taxon>
        <taxon>Bacillati</taxon>
        <taxon>Bacillota</taxon>
        <taxon>Bacilli</taxon>
        <taxon>Bacillales</taxon>
        <taxon>Bacillaceae</taxon>
        <taxon>Halobacillus</taxon>
    </lineage>
</organism>
<dbReference type="RefSeq" id="WP_244708676.1">
    <property type="nucleotide sequence ID" value="NZ_CP095073.1"/>
</dbReference>
<dbReference type="InterPro" id="IPR036638">
    <property type="entry name" value="HLH_DNA-bd_sf"/>
</dbReference>
<reference evidence="1 2" key="1">
    <citation type="submission" date="2022-04" db="EMBL/GenBank/DDBJ databases">
        <title>Halobacillus sp. isolated from saltern.</title>
        <authorList>
            <person name="Won M."/>
            <person name="Lee C.-M."/>
            <person name="Woen H.-Y."/>
            <person name="Kwon S.-W."/>
        </authorList>
    </citation>
    <scope>NUCLEOTIDE SEQUENCE [LARGE SCALE GENOMIC DNA]</scope>
    <source>
        <strain evidence="1 2">SSBR10-3</strain>
    </source>
</reference>
<dbReference type="EMBL" id="CP095073">
    <property type="protein sequence ID" value="UOQ43317.1"/>
    <property type="molecule type" value="Genomic_DNA"/>
</dbReference>
<dbReference type="InterPro" id="IPR037208">
    <property type="entry name" value="Spo0E-like_sf"/>
</dbReference>
<sequence>MSSRKHLEKQIETLRTQMYEAYRNYSRYEDIVKISQELDKLLNELNRSRD</sequence>
<dbReference type="SUPFAM" id="SSF140500">
    <property type="entry name" value="BAS1536-like"/>
    <property type="match status" value="1"/>
</dbReference>
<dbReference type="Proteomes" id="UP000831787">
    <property type="component" value="Chromosome"/>
</dbReference>
<dbReference type="InterPro" id="IPR018540">
    <property type="entry name" value="Spo0E-like"/>
</dbReference>
<name>A0ABY4EGY1_9BACI</name>
<dbReference type="Gene3D" id="4.10.280.10">
    <property type="entry name" value="Helix-loop-helix DNA-binding domain"/>
    <property type="match status" value="1"/>
</dbReference>
<proteinExistence type="predicted"/>
<protein>
    <submittedName>
        <fullName evidence="1">Aspartyl-phosphate phosphatase Spo0E family protein</fullName>
    </submittedName>
</protein>
<dbReference type="Pfam" id="PF09388">
    <property type="entry name" value="SpoOE-like"/>
    <property type="match status" value="1"/>
</dbReference>
<evidence type="ECO:0000313" key="2">
    <source>
        <dbReference type="Proteomes" id="UP000831787"/>
    </source>
</evidence>